<comment type="caution">
    <text evidence="2">The sequence shown here is derived from an EMBL/GenBank/DDBJ whole genome shotgun (WGS) entry which is preliminary data.</text>
</comment>
<feature type="compositionally biased region" description="Basic and acidic residues" evidence="1">
    <location>
        <begin position="1"/>
        <end position="14"/>
    </location>
</feature>
<proteinExistence type="predicted"/>
<sequence length="70" mass="7967">MIRELSGHSTELHKGASRLSSADVMETPTDIQRYSDVRGHACEIWKPFIPEQLILGTISYFHNKYGSTQM</sequence>
<keyword evidence="3" id="KW-1185">Reference proteome</keyword>
<name>A0A016VU06_9BILA</name>
<gene>
    <name evidence="2" type="primary">Acey_s0004.g1836</name>
    <name evidence="2" type="ORF">Y032_0004g1836</name>
</gene>
<dbReference type="AlphaFoldDB" id="A0A016VU06"/>
<evidence type="ECO:0000313" key="2">
    <source>
        <dbReference type="EMBL" id="EYC30895.1"/>
    </source>
</evidence>
<dbReference type="Proteomes" id="UP000024635">
    <property type="component" value="Unassembled WGS sequence"/>
</dbReference>
<evidence type="ECO:0000256" key="1">
    <source>
        <dbReference type="SAM" id="MobiDB-lite"/>
    </source>
</evidence>
<accession>A0A016VU06</accession>
<evidence type="ECO:0000313" key="3">
    <source>
        <dbReference type="Proteomes" id="UP000024635"/>
    </source>
</evidence>
<feature type="region of interest" description="Disordered" evidence="1">
    <location>
        <begin position="1"/>
        <end position="24"/>
    </location>
</feature>
<organism evidence="2 3">
    <name type="scientific">Ancylostoma ceylanicum</name>
    <dbReference type="NCBI Taxonomy" id="53326"/>
    <lineage>
        <taxon>Eukaryota</taxon>
        <taxon>Metazoa</taxon>
        <taxon>Ecdysozoa</taxon>
        <taxon>Nematoda</taxon>
        <taxon>Chromadorea</taxon>
        <taxon>Rhabditida</taxon>
        <taxon>Rhabditina</taxon>
        <taxon>Rhabditomorpha</taxon>
        <taxon>Strongyloidea</taxon>
        <taxon>Ancylostomatidae</taxon>
        <taxon>Ancylostomatinae</taxon>
        <taxon>Ancylostoma</taxon>
    </lineage>
</organism>
<protein>
    <submittedName>
        <fullName evidence="2">Uncharacterized protein</fullName>
    </submittedName>
</protein>
<dbReference type="EMBL" id="JARK01001340">
    <property type="protein sequence ID" value="EYC30895.1"/>
    <property type="molecule type" value="Genomic_DNA"/>
</dbReference>
<reference evidence="3" key="1">
    <citation type="journal article" date="2015" name="Nat. Genet.">
        <title>The genome and transcriptome of the zoonotic hookworm Ancylostoma ceylanicum identify infection-specific gene families.</title>
        <authorList>
            <person name="Schwarz E.M."/>
            <person name="Hu Y."/>
            <person name="Antoshechkin I."/>
            <person name="Miller M.M."/>
            <person name="Sternberg P.W."/>
            <person name="Aroian R.V."/>
        </authorList>
    </citation>
    <scope>NUCLEOTIDE SEQUENCE</scope>
    <source>
        <strain evidence="3">HY135</strain>
    </source>
</reference>